<dbReference type="Pfam" id="PF01627">
    <property type="entry name" value="Hpt"/>
    <property type="match status" value="1"/>
</dbReference>
<dbReference type="AlphaFoldDB" id="A0AAF0IUR3"/>
<dbReference type="InterPro" id="IPR008207">
    <property type="entry name" value="Sig_transdc_His_kin_Hpt_dom"/>
</dbReference>
<dbReference type="GO" id="GO:0043424">
    <property type="term" value="F:protein histidine kinase binding"/>
    <property type="evidence" value="ECO:0007669"/>
    <property type="project" value="InterPro"/>
</dbReference>
<keyword evidence="4" id="KW-1185">Reference proteome</keyword>
<dbReference type="GO" id="GO:0000160">
    <property type="term" value="P:phosphorelay signal transduction system"/>
    <property type="evidence" value="ECO:0007669"/>
    <property type="project" value="InterPro"/>
</dbReference>
<dbReference type="PROSITE" id="PS50894">
    <property type="entry name" value="HPT"/>
    <property type="match status" value="1"/>
</dbReference>
<accession>A0AAF0IUR3</accession>
<feature type="domain" description="HPt" evidence="2">
    <location>
        <begin position="33"/>
        <end position="146"/>
    </location>
</feature>
<keyword evidence="1" id="KW-0597">Phosphoprotein</keyword>
<evidence type="ECO:0000259" key="2">
    <source>
        <dbReference type="PROSITE" id="PS50894"/>
    </source>
</evidence>
<dbReference type="GO" id="GO:0009927">
    <property type="term" value="F:histidine phosphotransfer kinase activity"/>
    <property type="evidence" value="ECO:0007669"/>
    <property type="project" value="InterPro"/>
</dbReference>
<dbReference type="Proteomes" id="UP001220961">
    <property type="component" value="Chromosome 2"/>
</dbReference>
<protein>
    <submittedName>
        <fullName evidence="3">Phosphorelay intermediate protein</fullName>
    </submittedName>
</protein>
<dbReference type="PANTHER" id="PTHR28242">
    <property type="entry name" value="PHOSPHORELAY INTERMEDIATE PROTEIN YPD1"/>
    <property type="match status" value="1"/>
</dbReference>
<organism evidence="3 4">
    <name type="scientific">Malassezia caprae</name>
    <dbReference type="NCBI Taxonomy" id="1381934"/>
    <lineage>
        <taxon>Eukaryota</taxon>
        <taxon>Fungi</taxon>
        <taxon>Dikarya</taxon>
        <taxon>Basidiomycota</taxon>
        <taxon>Ustilaginomycotina</taxon>
        <taxon>Malasseziomycetes</taxon>
        <taxon>Malasseziales</taxon>
        <taxon>Malasseziaceae</taxon>
        <taxon>Malassezia</taxon>
    </lineage>
</organism>
<evidence type="ECO:0000256" key="1">
    <source>
        <dbReference type="PROSITE-ProRule" id="PRU00110"/>
    </source>
</evidence>
<dbReference type="CDD" id="cd00088">
    <property type="entry name" value="HPT"/>
    <property type="match status" value="1"/>
</dbReference>
<dbReference type="SUPFAM" id="SSF47226">
    <property type="entry name" value="Histidine-containing phosphotransfer domain, HPT domain"/>
    <property type="match status" value="1"/>
</dbReference>
<dbReference type="GO" id="GO:0005634">
    <property type="term" value="C:nucleus"/>
    <property type="evidence" value="ECO:0007669"/>
    <property type="project" value="TreeGrafter"/>
</dbReference>
<dbReference type="Gene3D" id="1.20.120.160">
    <property type="entry name" value="HPT domain"/>
    <property type="match status" value="1"/>
</dbReference>
<evidence type="ECO:0000313" key="3">
    <source>
        <dbReference type="EMBL" id="WFD19059.1"/>
    </source>
</evidence>
<dbReference type="InterPro" id="IPR036641">
    <property type="entry name" value="HPT_dom_sf"/>
</dbReference>
<dbReference type="PANTHER" id="PTHR28242:SF52">
    <property type="entry name" value="PHOSPHORELAY INTERMEDIATE PROTEIN YPD1"/>
    <property type="match status" value="1"/>
</dbReference>
<sequence length="150" mass="16412">MSGQSAQQGAPALPEDVIDIEVFEQLLEMDEDDHEFSRSLVWNYFEQAENTFEKMDVALYVALTDASAHSALSELSTLGHFLKGSSAAVGVIKVRNSCEAIQHYGNSHEADGTTPLPNDVALDRLREAVATVKKEYGEAECVLRAFYGDA</sequence>
<feature type="modified residue" description="Phosphohistidine" evidence="1">
    <location>
        <position position="80"/>
    </location>
</feature>
<gene>
    <name evidence="3" type="primary">YPD1</name>
    <name evidence="3" type="ORF">MCAP1_001274</name>
</gene>
<proteinExistence type="predicted"/>
<dbReference type="InterPro" id="IPR045871">
    <property type="entry name" value="AHP1-5/YPD1"/>
</dbReference>
<name>A0AAF0IUR3_9BASI</name>
<dbReference type="GO" id="GO:0005737">
    <property type="term" value="C:cytoplasm"/>
    <property type="evidence" value="ECO:0007669"/>
    <property type="project" value="TreeGrafter"/>
</dbReference>
<dbReference type="EMBL" id="CP119909">
    <property type="protein sequence ID" value="WFD19059.1"/>
    <property type="molecule type" value="Genomic_DNA"/>
</dbReference>
<reference evidence="3" key="1">
    <citation type="submission" date="2023-03" db="EMBL/GenBank/DDBJ databases">
        <title>Mating type loci evolution in Malassezia.</title>
        <authorList>
            <person name="Coelho M.A."/>
        </authorList>
    </citation>
    <scope>NUCLEOTIDE SEQUENCE</scope>
    <source>
        <strain evidence="3">CBS 10434</strain>
    </source>
</reference>
<evidence type="ECO:0000313" key="4">
    <source>
        <dbReference type="Proteomes" id="UP001220961"/>
    </source>
</evidence>